<dbReference type="PANTHER" id="PTHR20882:SF14">
    <property type="entry name" value="CYTOPLASMIC TRNA 2-THIOLATION PROTEIN 2"/>
    <property type="match status" value="1"/>
</dbReference>
<reference evidence="4" key="1">
    <citation type="submission" date="2018-04" db="EMBL/GenBank/DDBJ databases">
        <authorList>
            <person name="Go L.Y."/>
            <person name="Mitchell J.A."/>
        </authorList>
    </citation>
    <scope>NUCLEOTIDE SEQUENCE</scope>
    <source>
        <tissue evidence="4">Whole organism</tissue>
    </source>
</reference>
<dbReference type="GO" id="GO:0002143">
    <property type="term" value="P:tRNA wobble position uridine thiolation"/>
    <property type="evidence" value="ECO:0007669"/>
    <property type="project" value="TreeGrafter"/>
</dbReference>
<dbReference type="Pfam" id="PF10288">
    <property type="entry name" value="CTU2"/>
    <property type="match status" value="1"/>
</dbReference>
<dbReference type="AlphaFoldDB" id="A0A336MKU2"/>
<accession>A0A336MKU2</accession>
<keyword evidence="2 3" id="KW-0819">tRNA processing</keyword>
<dbReference type="HAMAP" id="MF_03054">
    <property type="entry name" value="CTU2"/>
    <property type="match status" value="1"/>
</dbReference>
<organism evidence="5">
    <name type="scientific">Culicoides sonorensis</name>
    <name type="common">Biting midge</name>
    <dbReference type="NCBI Taxonomy" id="179676"/>
    <lineage>
        <taxon>Eukaryota</taxon>
        <taxon>Metazoa</taxon>
        <taxon>Ecdysozoa</taxon>
        <taxon>Arthropoda</taxon>
        <taxon>Hexapoda</taxon>
        <taxon>Insecta</taxon>
        <taxon>Pterygota</taxon>
        <taxon>Neoptera</taxon>
        <taxon>Endopterygota</taxon>
        <taxon>Diptera</taxon>
        <taxon>Nematocera</taxon>
        <taxon>Chironomoidea</taxon>
        <taxon>Ceratopogonidae</taxon>
        <taxon>Ceratopogoninae</taxon>
        <taxon>Culicoides</taxon>
        <taxon>Monoculicoides</taxon>
    </lineage>
</organism>
<proteinExistence type="inferred from homology"/>
<dbReference type="InterPro" id="IPR014729">
    <property type="entry name" value="Rossmann-like_a/b/a_fold"/>
</dbReference>
<dbReference type="Gene3D" id="3.40.50.620">
    <property type="entry name" value="HUPs"/>
    <property type="match status" value="1"/>
</dbReference>
<comment type="similarity">
    <text evidence="3">Belongs to the CTU2/NCS2 family.</text>
</comment>
<dbReference type="OMA" id="CHACRNI"/>
<evidence type="ECO:0000256" key="2">
    <source>
        <dbReference type="ARBA" id="ARBA00022694"/>
    </source>
</evidence>
<sequence>MCSIGDDDFEEHGDAMIPQKPLESIIDEQLCKRCNQEMCVLKLSHKKDPECKNCFLTYVRHKFKAALGSTKMVKRDSTVLLVADNRPESVVMLDMIKYCLEQNIHQRLHVRIVGVLFINENFLRDGNEESELDFIRDIITRFDYLSMPMYYTDIGSSSDAVNILEMDHSQPINESSQLSVKKKLSCLESLTSQQEFIHNLRITTMKTTAKQLNAQYVFTPDISLDLAKTLLTNISLGRGASVGLDVAFCDNRHEPTFRIIRPMRDLTTEEVHHYLNLNNLTAGINQKFGEDKAPGMSIQNLTGQFVNDLQTKFCGTVSTVFKTGERLTGKTKDQKEVCRVCKSSLDYENSETLFAIEYSRLVSEYANQHNSDPEFIEEKAREAVIGNENSIRQKLCHSCRNMPIESIHIILRNQ</sequence>
<name>A0A336MKU2_CULSO</name>
<comment type="subcellular location">
    <subcellularLocation>
        <location evidence="3">Cytoplasm</location>
    </subcellularLocation>
</comment>
<evidence type="ECO:0000256" key="3">
    <source>
        <dbReference type="HAMAP-Rule" id="MF_03054"/>
    </source>
</evidence>
<keyword evidence="1 3" id="KW-0963">Cytoplasm</keyword>
<dbReference type="SUPFAM" id="SSF52402">
    <property type="entry name" value="Adenine nucleotide alpha hydrolases-like"/>
    <property type="match status" value="1"/>
</dbReference>
<gene>
    <name evidence="5" type="primary">CSON002610</name>
</gene>
<dbReference type="EMBL" id="UFQT01001434">
    <property type="protein sequence ID" value="SSX30540.1"/>
    <property type="molecule type" value="Genomic_DNA"/>
</dbReference>
<dbReference type="PANTHER" id="PTHR20882">
    <property type="entry name" value="CYTOPLASMIC TRNA 2-THIOLATION PROTEIN 2"/>
    <property type="match status" value="1"/>
</dbReference>
<dbReference type="GO" id="GO:0032447">
    <property type="term" value="P:protein urmylation"/>
    <property type="evidence" value="ECO:0007669"/>
    <property type="project" value="UniProtKB-UniRule"/>
</dbReference>
<evidence type="ECO:0000256" key="1">
    <source>
        <dbReference type="ARBA" id="ARBA00022490"/>
    </source>
</evidence>
<evidence type="ECO:0000313" key="5">
    <source>
        <dbReference type="EMBL" id="SSX30540.1"/>
    </source>
</evidence>
<dbReference type="VEuPathDB" id="VectorBase:CSON002610"/>
<dbReference type="UniPathway" id="UPA00988"/>
<dbReference type="GO" id="GO:0016779">
    <property type="term" value="F:nucleotidyltransferase activity"/>
    <property type="evidence" value="ECO:0007669"/>
    <property type="project" value="UniProtKB-UniRule"/>
</dbReference>
<dbReference type="InterPro" id="IPR019407">
    <property type="entry name" value="CTU2"/>
</dbReference>
<dbReference type="EMBL" id="UFQS01001434">
    <property type="protein sequence ID" value="SSX10862.1"/>
    <property type="molecule type" value="Genomic_DNA"/>
</dbReference>
<evidence type="ECO:0000313" key="4">
    <source>
        <dbReference type="EMBL" id="SSX10862.1"/>
    </source>
</evidence>
<dbReference type="GO" id="GO:0005829">
    <property type="term" value="C:cytosol"/>
    <property type="evidence" value="ECO:0007669"/>
    <property type="project" value="TreeGrafter"/>
</dbReference>
<comment type="pathway">
    <text evidence="3">tRNA modification; 5-methoxycarbonylmethyl-2-thiouridine-tRNA biosynthesis.</text>
</comment>
<dbReference type="GO" id="GO:0016783">
    <property type="term" value="F:sulfurtransferase activity"/>
    <property type="evidence" value="ECO:0007669"/>
    <property type="project" value="TreeGrafter"/>
</dbReference>
<protein>
    <recommendedName>
        <fullName evidence="3">Cytoplasmic tRNA 2-thiolation protein 2</fullName>
    </recommendedName>
</protein>
<reference evidence="5" key="2">
    <citation type="submission" date="2018-07" db="EMBL/GenBank/DDBJ databases">
        <authorList>
            <person name="Quirk P.G."/>
            <person name="Krulwich T.A."/>
        </authorList>
    </citation>
    <scope>NUCLEOTIDE SEQUENCE</scope>
</reference>
<dbReference type="GO" id="GO:0000049">
    <property type="term" value="F:tRNA binding"/>
    <property type="evidence" value="ECO:0007669"/>
    <property type="project" value="InterPro"/>
</dbReference>
<comment type="function">
    <text evidence="3">Plays a central role in 2-thiolation of mcm(5)S(2)U at tRNA wobble positions of tRNA(Lys), tRNA(Glu) and tRNA(Gln). May act by forming a heterodimer with NCS6/CTU1 that ligates sulfur from thiocarboxylated URM1 onto the uridine of tRNAs at wobble position.</text>
</comment>